<dbReference type="Proteomes" id="UP000234681">
    <property type="component" value="Chromosome 15"/>
</dbReference>
<dbReference type="EMBL" id="CH474061">
    <property type="protein sequence ID" value="EDL86200.1"/>
    <property type="molecule type" value="Genomic_DNA"/>
</dbReference>
<reference evidence="1 2" key="1">
    <citation type="submission" date="2005-07" db="EMBL/GenBank/DDBJ databases">
        <authorList>
            <person name="Mural R.J."/>
            <person name="Li P.W."/>
            <person name="Adams M.D."/>
            <person name="Amanatides P.G."/>
            <person name="Baden-Tillson H."/>
            <person name="Barnstead M."/>
            <person name="Chin S.H."/>
            <person name="Dew I."/>
            <person name="Evans C.A."/>
            <person name="Ferriera S."/>
            <person name="Flanigan M."/>
            <person name="Fosler C."/>
            <person name="Glodek A."/>
            <person name="Gu Z."/>
            <person name="Holt R.A."/>
            <person name="Jennings D."/>
            <person name="Kraft C.L."/>
            <person name="Lu F."/>
            <person name="Nguyen T."/>
            <person name="Nusskern D.R."/>
            <person name="Pfannkoch C.M."/>
            <person name="Sitter C."/>
            <person name="Sutton G.G."/>
            <person name="Venter J.C."/>
            <person name="Wang Z."/>
            <person name="Woodage T."/>
            <person name="Zheng X.H."/>
            <person name="Zhong F."/>
        </authorList>
    </citation>
    <scope>NUCLEOTIDE SEQUENCE [LARGE SCALE GENOMIC DNA]</scope>
    <source>
        <strain>BN</strain>
        <strain evidence="2">Sprague-Dawley</strain>
    </source>
</reference>
<evidence type="ECO:0000313" key="2">
    <source>
        <dbReference type="Proteomes" id="UP000234681"/>
    </source>
</evidence>
<protein>
    <submittedName>
        <fullName evidence="1">RCG41933</fullName>
    </submittedName>
</protein>
<name>A6KKK6_RAT</name>
<evidence type="ECO:0000313" key="1">
    <source>
        <dbReference type="EMBL" id="EDL86200.1"/>
    </source>
</evidence>
<accession>A6KKK6</accession>
<organism evidence="1 2">
    <name type="scientific">Rattus norvegicus</name>
    <name type="common">Rat</name>
    <dbReference type="NCBI Taxonomy" id="10116"/>
    <lineage>
        <taxon>Eukaryota</taxon>
        <taxon>Metazoa</taxon>
        <taxon>Chordata</taxon>
        <taxon>Craniata</taxon>
        <taxon>Vertebrata</taxon>
        <taxon>Euteleostomi</taxon>
        <taxon>Mammalia</taxon>
        <taxon>Eutheria</taxon>
        <taxon>Euarchontoglires</taxon>
        <taxon>Glires</taxon>
        <taxon>Rodentia</taxon>
        <taxon>Myomorpha</taxon>
        <taxon>Muroidea</taxon>
        <taxon>Muridae</taxon>
        <taxon>Murinae</taxon>
        <taxon>Rattus</taxon>
    </lineage>
</organism>
<gene>
    <name evidence="1" type="ORF">rCG_41933</name>
</gene>
<proteinExistence type="predicted"/>
<dbReference type="AlphaFoldDB" id="A6KKK6"/>
<sequence>MYRILLRPESECVGASCSDIARV</sequence>